<keyword evidence="2" id="KW-1185">Reference proteome</keyword>
<proteinExistence type="predicted"/>
<name>A0ACC0XV49_9ROSI</name>
<reference evidence="2" key="1">
    <citation type="journal article" date="2023" name="G3 (Bethesda)">
        <title>Genome assembly and association tests identify interacting loci associated with vigor, precocity, and sex in interspecific pistachio rootstocks.</title>
        <authorList>
            <person name="Palmer W."/>
            <person name="Jacygrad E."/>
            <person name="Sagayaradj S."/>
            <person name="Cavanaugh K."/>
            <person name="Han R."/>
            <person name="Bertier L."/>
            <person name="Beede B."/>
            <person name="Kafkas S."/>
            <person name="Golino D."/>
            <person name="Preece J."/>
            <person name="Michelmore R."/>
        </authorList>
    </citation>
    <scope>NUCLEOTIDE SEQUENCE [LARGE SCALE GENOMIC DNA]</scope>
</reference>
<accession>A0ACC0XV49</accession>
<dbReference type="EMBL" id="CM047745">
    <property type="protein sequence ID" value="KAJ0024774.1"/>
    <property type="molecule type" value="Genomic_DNA"/>
</dbReference>
<sequence>MPSMALPASTIWYSTPKFQIKLCKYQLFQLQWGSLCGAHHPIYPKFRRKVIMAQMGEPNKVGLQLGIVKERLWETVPVSVKDFPWKKAEAVVLQRMVFLGHKALKWSLVALFIFSFLPDAVFSISRNQELVIPFGLAVGCLMSDFLRDTLQEVFSRSEGVGLHQHLLSIGCFFGLVKFMSPCFSLQTRVFLLHVANGGLMQVLWQWRNLVEKIDSGNGLNSISNPLARNAEY</sequence>
<organism evidence="1 2">
    <name type="scientific">Pistacia integerrima</name>
    <dbReference type="NCBI Taxonomy" id="434235"/>
    <lineage>
        <taxon>Eukaryota</taxon>
        <taxon>Viridiplantae</taxon>
        <taxon>Streptophyta</taxon>
        <taxon>Embryophyta</taxon>
        <taxon>Tracheophyta</taxon>
        <taxon>Spermatophyta</taxon>
        <taxon>Magnoliopsida</taxon>
        <taxon>eudicotyledons</taxon>
        <taxon>Gunneridae</taxon>
        <taxon>Pentapetalae</taxon>
        <taxon>rosids</taxon>
        <taxon>malvids</taxon>
        <taxon>Sapindales</taxon>
        <taxon>Anacardiaceae</taxon>
        <taxon>Pistacia</taxon>
    </lineage>
</organism>
<comment type="caution">
    <text evidence="1">The sequence shown here is derived from an EMBL/GenBank/DDBJ whole genome shotgun (WGS) entry which is preliminary data.</text>
</comment>
<protein>
    <submittedName>
        <fullName evidence="1">Uncharacterized protein</fullName>
    </submittedName>
</protein>
<evidence type="ECO:0000313" key="1">
    <source>
        <dbReference type="EMBL" id="KAJ0024774.1"/>
    </source>
</evidence>
<evidence type="ECO:0000313" key="2">
    <source>
        <dbReference type="Proteomes" id="UP001163603"/>
    </source>
</evidence>
<gene>
    <name evidence="1" type="ORF">Pint_08591</name>
</gene>
<dbReference type="Proteomes" id="UP001163603">
    <property type="component" value="Chromosome 10"/>
</dbReference>